<feature type="domain" description="HTH psq-type" evidence="2">
    <location>
        <begin position="14"/>
        <end position="54"/>
    </location>
</feature>
<dbReference type="Gene3D" id="1.10.10.60">
    <property type="entry name" value="Homeodomain-like"/>
    <property type="match status" value="1"/>
</dbReference>
<reference evidence="3" key="1">
    <citation type="submission" date="2021-12" db="EMBL/GenBank/DDBJ databases">
        <authorList>
            <person name="King R."/>
        </authorList>
    </citation>
    <scope>NUCLEOTIDE SEQUENCE</scope>
</reference>
<evidence type="ECO:0000313" key="4">
    <source>
        <dbReference type="Proteomes" id="UP001153292"/>
    </source>
</evidence>
<gene>
    <name evidence="3" type="ORF">CHILSU_LOCUS5077</name>
</gene>
<name>A0ABN8B7A5_CHISP</name>
<dbReference type="Pfam" id="PF05225">
    <property type="entry name" value="HTH_psq"/>
    <property type="match status" value="1"/>
</dbReference>
<dbReference type="InterPro" id="IPR007889">
    <property type="entry name" value="HTH_Psq"/>
</dbReference>
<comment type="subcellular location">
    <subcellularLocation>
        <location evidence="1">Nucleus</location>
    </subcellularLocation>
</comment>
<dbReference type="EMBL" id="OU963895">
    <property type="protein sequence ID" value="CAH0401839.1"/>
    <property type="molecule type" value="Genomic_DNA"/>
</dbReference>
<dbReference type="InterPro" id="IPR009057">
    <property type="entry name" value="Homeodomain-like_sf"/>
</dbReference>
<sequence>MPRNYTRKRIKIITPQDLAEAIEKVKNGQLTQYNAAHQYNIPVTTLHDHIKESIASRPNAVRPTVIPLEDEKKLAESIIVMEKWGLKKHIISADGRRSLEAEALLYSRLSSWPALVVAGGAAGSLAVVSARGRLKWRFNNRCVNCTITLRNPRIVSRGVLELDTPIRDLLISWISPIEVSSEYRVCEECFVIVQIQAQMDEPCRNYGHRSVCLECGVSVLRARSIPMGSNRHECTVIQAWVPQIQADLPIFTRVCRPCWRRANRAQATSTASSQQELDQIRPIFVDFYIAGAIINHFHPFLCDRTNAREIVAKALSKLNVPNYLGQYVTQHNLNRQRVNFRNISAHLPHLSTFPCLTMSQLEMISLGTYQIKQARSYYGEHVRDGGMFVVELNSQLEVSEEENINEFLI</sequence>
<evidence type="ECO:0000259" key="2">
    <source>
        <dbReference type="Pfam" id="PF05225"/>
    </source>
</evidence>
<dbReference type="Proteomes" id="UP001153292">
    <property type="component" value="Chromosome 2"/>
</dbReference>
<protein>
    <recommendedName>
        <fullName evidence="2">HTH psq-type domain-containing protein</fullName>
    </recommendedName>
</protein>
<proteinExistence type="predicted"/>
<keyword evidence="4" id="KW-1185">Reference proteome</keyword>
<accession>A0ABN8B7A5</accession>
<evidence type="ECO:0000313" key="3">
    <source>
        <dbReference type="EMBL" id="CAH0401839.1"/>
    </source>
</evidence>
<organism evidence="3 4">
    <name type="scientific">Chilo suppressalis</name>
    <name type="common">Asiatic rice borer moth</name>
    <dbReference type="NCBI Taxonomy" id="168631"/>
    <lineage>
        <taxon>Eukaryota</taxon>
        <taxon>Metazoa</taxon>
        <taxon>Ecdysozoa</taxon>
        <taxon>Arthropoda</taxon>
        <taxon>Hexapoda</taxon>
        <taxon>Insecta</taxon>
        <taxon>Pterygota</taxon>
        <taxon>Neoptera</taxon>
        <taxon>Endopterygota</taxon>
        <taxon>Lepidoptera</taxon>
        <taxon>Glossata</taxon>
        <taxon>Ditrysia</taxon>
        <taxon>Pyraloidea</taxon>
        <taxon>Crambidae</taxon>
        <taxon>Crambinae</taxon>
        <taxon>Chilo</taxon>
    </lineage>
</organism>
<evidence type="ECO:0000256" key="1">
    <source>
        <dbReference type="ARBA" id="ARBA00004123"/>
    </source>
</evidence>
<dbReference type="SUPFAM" id="SSF46689">
    <property type="entry name" value="Homeodomain-like"/>
    <property type="match status" value="1"/>
</dbReference>